<dbReference type="InterPro" id="IPR009241">
    <property type="entry name" value="HigB-like"/>
</dbReference>
<proteinExistence type="predicted"/>
<accession>I8WJE2</accession>
<dbReference type="Pfam" id="PF05973">
    <property type="entry name" value="Gp49"/>
    <property type="match status" value="1"/>
</dbReference>
<keyword evidence="2" id="KW-1185">Reference proteome</keyword>
<evidence type="ECO:0000313" key="2">
    <source>
        <dbReference type="Proteomes" id="UP000003741"/>
    </source>
</evidence>
<dbReference type="InterPro" id="IPR035093">
    <property type="entry name" value="RelE/ParE_toxin_dom_sf"/>
</dbReference>
<evidence type="ECO:0008006" key="3">
    <source>
        <dbReference type="Google" id="ProtNLM"/>
    </source>
</evidence>
<evidence type="ECO:0000313" key="1">
    <source>
        <dbReference type="EMBL" id="EIY37947.1"/>
    </source>
</evidence>
<dbReference type="SUPFAM" id="SSF143011">
    <property type="entry name" value="RelE-like"/>
    <property type="match status" value="1"/>
</dbReference>
<protein>
    <recommendedName>
        <fullName evidence="3">RelE/StbE family addiction module toxin</fullName>
    </recommendedName>
</protein>
<dbReference type="Gene3D" id="3.30.2310.20">
    <property type="entry name" value="RelE-like"/>
    <property type="match status" value="1"/>
</dbReference>
<sequence>MKFLFMETFATFAVFNHKHMEAKERFKVVYSADATEFLQRITSKAREKIISNARKASYTIDPKLFKKLTGTDLWEFRTLYDGKQYRLLAFWDKTKEVDTLVIASHGFIKKTDKTPAKEIERANKIMKEYFEFK</sequence>
<gene>
    <name evidence="1" type="ORF">HMPREF1062_00675</name>
</gene>
<reference evidence="1 2" key="1">
    <citation type="submission" date="2012-02" db="EMBL/GenBank/DDBJ databases">
        <title>The Genome Sequence of Bacteroides cellulosilyticus CL02T12C19.</title>
        <authorList>
            <consortium name="The Broad Institute Genome Sequencing Platform"/>
            <person name="Earl A."/>
            <person name="Ward D."/>
            <person name="Feldgarden M."/>
            <person name="Gevers D."/>
            <person name="Zitomersky N.L."/>
            <person name="Coyne M.J."/>
            <person name="Comstock L.E."/>
            <person name="Young S.K."/>
            <person name="Zeng Q."/>
            <person name="Gargeya S."/>
            <person name="Fitzgerald M."/>
            <person name="Haas B."/>
            <person name="Abouelleil A."/>
            <person name="Alvarado L."/>
            <person name="Arachchi H.M."/>
            <person name="Berlin A."/>
            <person name="Chapman S.B."/>
            <person name="Gearin G."/>
            <person name="Goldberg J."/>
            <person name="Griggs A."/>
            <person name="Gujja S."/>
            <person name="Hansen M."/>
            <person name="Heiman D."/>
            <person name="Howarth C."/>
            <person name="Larimer J."/>
            <person name="Lui A."/>
            <person name="MacDonald P.J.P."/>
            <person name="McCowen C."/>
            <person name="Montmayeur A."/>
            <person name="Murphy C."/>
            <person name="Neiman D."/>
            <person name="Pearson M."/>
            <person name="Priest M."/>
            <person name="Roberts A."/>
            <person name="Saif S."/>
            <person name="Shea T."/>
            <person name="Sisk P."/>
            <person name="Stolte C."/>
            <person name="Sykes S."/>
            <person name="Wortman J."/>
            <person name="Nusbaum C."/>
            <person name="Birren B."/>
        </authorList>
    </citation>
    <scope>NUCLEOTIDE SEQUENCE [LARGE SCALE GENOMIC DNA]</scope>
    <source>
        <strain evidence="1 2">CL02T12C19</strain>
    </source>
</reference>
<dbReference type="Proteomes" id="UP000003741">
    <property type="component" value="Unassembled WGS sequence"/>
</dbReference>
<dbReference type="AlphaFoldDB" id="I8WJE2"/>
<organism evidence="1 2">
    <name type="scientific">Bacteroides cellulosilyticus CL02T12C19</name>
    <dbReference type="NCBI Taxonomy" id="997874"/>
    <lineage>
        <taxon>Bacteria</taxon>
        <taxon>Pseudomonadati</taxon>
        <taxon>Bacteroidota</taxon>
        <taxon>Bacteroidia</taxon>
        <taxon>Bacteroidales</taxon>
        <taxon>Bacteroidaceae</taxon>
        <taxon>Bacteroides</taxon>
    </lineage>
</organism>
<dbReference type="EMBL" id="AGXG01000012">
    <property type="protein sequence ID" value="EIY37947.1"/>
    <property type="molecule type" value="Genomic_DNA"/>
</dbReference>
<dbReference type="HOGENOM" id="CLU_122734_1_0_10"/>
<name>I8WJE2_9BACE</name>
<dbReference type="PATRIC" id="fig|997874.3.peg.684"/>
<comment type="caution">
    <text evidence="1">The sequence shown here is derived from an EMBL/GenBank/DDBJ whole genome shotgun (WGS) entry which is preliminary data.</text>
</comment>